<dbReference type="GO" id="GO:0020037">
    <property type="term" value="F:heme binding"/>
    <property type="evidence" value="ECO:0007669"/>
    <property type="project" value="InterPro"/>
</dbReference>
<evidence type="ECO:0000256" key="4">
    <source>
        <dbReference type="ARBA" id="ARBA00022729"/>
    </source>
</evidence>
<keyword evidence="6" id="KW-0349">Heme</keyword>
<feature type="binding site" description="axial binding residue" evidence="6">
    <location>
        <position position="600"/>
    </location>
    <ligand>
        <name>heme b</name>
        <dbReference type="ChEBI" id="CHEBI:60344"/>
    </ligand>
    <ligandPart>
        <name>Fe</name>
        <dbReference type="ChEBI" id="CHEBI:18248"/>
    </ligandPart>
</feature>
<keyword evidence="3" id="KW-0560">Oxidoreductase</keyword>
<dbReference type="PANTHER" id="PTHR11475:SF4">
    <property type="entry name" value="CHORION PEROXIDASE"/>
    <property type="match status" value="1"/>
</dbReference>
<accession>A0A7R9A477</accession>
<dbReference type="PANTHER" id="PTHR11475">
    <property type="entry name" value="OXIDASE/PEROXIDASE"/>
    <property type="match status" value="1"/>
</dbReference>
<dbReference type="InterPro" id="IPR019791">
    <property type="entry name" value="Haem_peroxidase_animal"/>
</dbReference>
<evidence type="ECO:0008006" key="9">
    <source>
        <dbReference type="Google" id="ProtNLM"/>
    </source>
</evidence>
<dbReference type="AlphaFoldDB" id="A0A7R9A477"/>
<dbReference type="EMBL" id="LR899822">
    <property type="protein sequence ID" value="CAD7242703.1"/>
    <property type="molecule type" value="Genomic_DNA"/>
</dbReference>
<dbReference type="Proteomes" id="UP000677054">
    <property type="component" value="Unassembled WGS sequence"/>
</dbReference>
<keyword evidence="6" id="KW-0479">Metal-binding</keyword>
<evidence type="ECO:0000256" key="2">
    <source>
        <dbReference type="ARBA" id="ARBA00022525"/>
    </source>
</evidence>
<dbReference type="InterPro" id="IPR037120">
    <property type="entry name" value="Haem_peroxidase_sf_animal"/>
</dbReference>
<keyword evidence="5" id="KW-0325">Glycoprotein</keyword>
<evidence type="ECO:0000256" key="6">
    <source>
        <dbReference type="PIRSR" id="PIRSR619791-2"/>
    </source>
</evidence>
<reference evidence="7" key="1">
    <citation type="submission" date="2020-11" db="EMBL/GenBank/DDBJ databases">
        <authorList>
            <person name="Tran Van P."/>
        </authorList>
    </citation>
    <scope>NUCLEOTIDE SEQUENCE</scope>
</reference>
<keyword evidence="2" id="KW-0964">Secreted</keyword>
<keyword evidence="6" id="KW-0408">Iron</keyword>
<dbReference type="Gene3D" id="1.10.640.10">
    <property type="entry name" value="Haem peroxidase domain superfamily, animal type"/>
    <property type="match status" value="1"/>
</dbReference>
<dbReference type="GO" id="GO:0005576">
    <property type="term" value="C:extracellular region"/>
    <property type="evidence" value="ECO:0007669"/>
    <property type="project" value="UniProtKB-SubCell"/>
</dbReference>
<organism evidence="7">
    <name type="scientific">Darwinula stevensoni</name>
    <dbReference type="NCBI Taxonomy" id="69355"/>
    <lineage>
        <taxon>Eukaryota</taxon>
        <taxon>Metazoa</taxon>
        <taxon>Ecdysozoa</taxon>
        <taxon>Arthropoda</taxon>
        <taxon>Crustacea</taxon>
        <taxon>Oligostraca</taxon>
        <taxon>Ostracoda</taxon>
        <taxon>Podocopa</taxon>
        <taxon>Podocopida</taxon>
        <taxon>Darwinulocopina</taxon>
        <taxon>Darwinuloidea</taxon>
        <taxon>Darwinulidae</taxon>
        <taxon>Darwinula</taxon>
    </lineage>
</organism>
<keyword evidence="4" id="KW-0732">Signal</keyword>
<dbReference type="CDD" id="cd09823">
    <property type="entry name" value="peroxinectin_like"/>
    <property type="match status" value="1"/>
</dbReference>
<comment type="subcellular location">
    <subcellularLocation>
        <location evidence="1">Secreted</location>
    </subcellularLocation>
</comment>
<evidence type="ECO:0000313" key="7">
    <source>
        <dbReference type="EMBL" id="CAD7242703.1"/>
    </source>
</evidence>
<keyword evidence="8" id="KW-1185">Reference proteome</keyword>
<evidence type="ECO:0000256" key="3">
    <source>
        <dbReference type="ARBA" id="ARBA00022559"/>
    </source>
</evidence>
<dbReference type="SUPFAM" id="SSF48113">
    <property type="entry name" value="Heme-dependent peroxidases"/>
    <property type="match status" value="1"/>
</dbReference>
<keyword evidence="3" id="KW-0575">Peroxidase</keyword>
<dbReference type="GO" id="GO:0004601">
    <property type="term" value="F:peroxidase activity"/>
    <property type="evidence" value="ECO:0007669"/>
    <property type="project" value="UniProtKB-KW"/>
</dbReference>
<dbReference type="PRINTS" id="PR00457">
    <property type="entry name" value="ANPEROXIDASE"/>
</dbReference>
<evidence type="ECO:0000256" key="1">
    <source>
        <dbReference type="ARBA" id="ARBA00004613"/>
    </source>
</evidence>
<dbReference type="GO" id="GO:0046872">
    <property type="term" value="F:metal ion binding"/>
    <property type="evidence" value="ECO:0007669"/>
    <property type="project" value="UniProtKB-KW"/>
</dbReference>
<dbReference type="Pfam" id="PF03098">
    <property type="entry name" value="An_peroxidase"/>
    <property type="match status" value="1"/>
</dbReference>
<gene>
    <name evidence="7" type="ORF">DSTB1V02_LOCUS2656</name>
</gene>
<name>A0A7R9A477_9CRUS</name>
<dbReference type="EMBL" id="CAJPEV010000305">
    <property type="protein sequence ID" value="CAG0883745.1"/>
    <property type="molecule type" value="Genomic_DNA"/>
</dbReference>
<dbReference type="PROSITE" id="PS50292">
    <property type="entry name" value="PEROXIDASE_3"/>
    <property type="match status" value="1"/>
</dbReference>
<dbReference type="GO" id="GO:0006979">
    <property type="term" value="P:response to oxidative stress"/>
    <property type="evidence" value="ECO:0007669"/>
    <property type="project" value="InterPro"/>
</dbReference>
<evidence type="ECO:0000313" key="8">
    <source>
        <dbReference type="Proteomes" id="UP000677054"/>
    </source>
</evidence>
<dbReference type="OrthoDB" id="6505174at2759"/>
<dbReference type="InterPro" id="IPR010255">
    <property type="entry name" value="Haem_peroxidase_sf"/>
</dbReference>
<evidence type="ECO:0000256" key="5">
    <source>
        <dbReference type="ARBA" id="ARBA00023180"/>
    </source>
</evidence>
<proteinExistence type="predicted"/>
<dbReference type="FunFam" id="1.10.640.10:FF:000003">
    <property type="entry name" value="chorion peroxidase"/>
    <property type="match status" value="1"/>
</dbReference>
<sequence length="848" mass="94909">MQLILIDTIFEERKGKLGRLAFRPAGGGAFPLATFTGQTREEEVEASQSRFALRPDDMLYIWVLVLRCLVSGVDSQADSPPFGPSKFPSTNENCRCLPAVLCSPVIYELERLQTCRLPQGSSGLCCPSFSNGGKGSGASKVPELVLDEPREDKFQIAPFSAMEINSAVSSGVRSLRGYEEVASRLIREGQHIAEGTPASYHQDFSKTSPYSLELGKNAYMALEISRKLDEMHNLTHEEIFYGLPRSSFLAKAIDGVCPEQPDCRGQNPRYRTADGACNNQQNPDWGMSWTTYKRILPPAYRDGVWVPRASTRGGVLPSARFVSGSLIKDENVPDQKHTVLFMVFGQFVNHDLTRSPIFKLDEGGKLGIKCCQNGEEIIPSPHFACFPIRIPPNDPFYSQFGERCMEFVRSLPGPRPGCTFGPGEQMNQLTHWLDGSVIYGSEKEQAAGLRSFQRGQLKVFRDIDRDLLPLNTEGGGCAIPVGGLHCFVAGDSRVNLQVLLTMIQNVWLRFHNEVARELERLNPHWSDEVLYQETRRIVVACVQHIVYNEWLPILLGPEYMRNFGLMPAEGESYGDRANYDPTMDPRVTNEFAAAAFRVGHSLIWDTIRTLDESGREVMRGGGTWLREVINNPSAIYDSFLYDGLIRGGLHTPSQSADSFITHQVTHYLFASLNKTHGLDLASLNIQRGRDHGIRPYNHYRKACGLPPARDFSDFAPVVPIQIAQGWSNVYEEVDDVDLFVGGISERPFGGGILGPTFTCIIGDVFTRLKKADRFFYDNPGFPHSFTKSQLMEIRKISLARILCDGSDHIRDIQPLAFYWSSYWNPVVSCNSPTIPRPDFSPWKDFAQS</sequence>
<protein>
    <recommendedName>
        <fullName evidence="9">Chorion peroxidase</fullName>
    </recommendedName>
</protein>